<dbReference type="Gene3D" id="1.20.120.910">
    <property type="entry name" value="DksA, coiled-coil domain"/>
    <property type="match status" value="1"/>
</dbReference>
<evidence type="ECO:0000256" key="1">
    <source>
        <dbReference type="ARBA" id="ARBA00022723"/>
    </source>
</evidence>
<dbReference type="Proteomes" id="UP000668403">
    <property type="component" value="Unassembled WGS sequence"/>
</dbReference>
<reference evidence="6" key="1">
    <citation type="submission" date="2021-03" db="EMBL/GenBank/DDBJ databases">
        <title>Leucobacter chromiisoli sp. nov., isolated from chromium-containing soil of chemical plant.</title>
        <authorList>
            <person name="Xu Z."/>
        </authorList>
    </citation>
    <scope>NUCLEOTIDE SEQUENCE</scope>
    <source>
        <strain evidence="6">K 70/01</strain>
    </source>
</reference>
<evidence type="ECO:0000313" key="6">
    <source>
        <dbReference type="EMBL" id="MBO2989789.1"/>
    </source>
</evidence>
<keyword evidence="1" id="KW-0479">Metal-binding</keyword>
<evidence type="ECO:0000256" key="2">
    <source>
        <dbReference type="ARBA" id="ARBA00022771"/>
    </source>
</evidence>
<evidence type="ECO:0000256" key="3">
    <source>
        <dbReference type="ARBA" id="ARBA00022833"/>
    </source>
</evidence>
<dbReference type="SUPFAM" id="SSF57716">
    <property type="entry name" value="Glucocorticoid receptor-like (DNA-binding domain)"/>
    <property type="match status" value="1"/>
</dbReference>
<proteinExistence type="predicted"/>
<dbReference type="PROSITE" id="PS51128">
    <property type="entry name" value="ZF_DKSA_2"/>
    <property type="match status" value="1"/>
</dbReference>
<dbReference type="GO" id="GO:0008270">
    <property type="term" value="F:zinc ion binding"/>
    <property type="evidence" value="ECO:0007669"/>
    <property type="project" value="UniProtKB-KW"/>
</dbReference>
<accession>A0A939TN33</accession>
<keyword evidence="2" id="KW-0863">Zinc-finger</keyword>
<name>A0A939TN33_9MICO</name>
<evidence type="ECO:0000313" key="7">
    <source>
        <dbReference type="Proteomes" id="UP000668403"/>
    </source>
</evidence>
<dbReference type="InterPro" id="IPR000962">
    <property type="entry name" value="Znf_DskA_TraR"/>
</dbReference>
<organism evidence="6 7">
    <name type="scientific">Leucobacter tardus</name>
    <dbReference type="NCBI Taxonomy" id="501483"/>
    <lineage>
        <taxon>Bacteria</taxon>
        <taxon>Bacillati</taxon>
        <taxon>Actinomycetota</taxon>
        <taxon>Actinomycetes</taxon>
        <taxon>Micrococcales</taxon>
        <taxon>Microbacteriaceae</taxon>
        <taxon>Leucobacter</taxon>
    </lineage>
</organism>
<sequence>MSAPARADLVRLRATAEDREARARAALDALTRDRVGEADDDEHDPEGVTLSSEWSRLHGLLDAAIADAEQSDAALIRWDAGAYGICIDCRRAIPAARLEARPFADRCVPCAERAGH</sequence>
<keyword evidence="7" id="KW-1185">Reference proteome</keyword>
<dbReference type="EMBL" id="JAGFBF010000005">
    <property type="protein sequence ID" value="MBO2989789.1"/>
    <property type="molecule type" value="Genomic_DNA"/>
</dbReference>
<protein>
    <submittedName>
        <fullName evidence="6">TraR/DksA C4-type zinc finger protein</fullName>
    </submittedName>
</protein>
<dbReference type="AlphaFoldDB" id="A0A939TN33"/>
<feature type="zinc finger region" description="dksA C4-type" evidence="4">
    <location>
        <begin position="86"/>
        <end position="110"/>
    </location>
</feature>
<evidence type="ECO:0000259" key="5">
    <source>
        <dbReference type="Pfam" id="PF01258"/>
    </source>
</evidence>
<dbReference type="PANTHER" id="PTHR33823">
    <property type="entry name" value="RNA POLYMERASE-BINDING TRANSCRIPTION FACTOR DKSA-RELATED"/>
    <property type="match status" value="1"/>
</dbReference>
<gene>
    <name evidence="6" type="ORF">J4H85_07250</name>
</gene>
<comment type="caution">
    <text evidence="6">The sequence shown here is derived from an EMBL/GenBank/DDBJ whole genome shotgun (WGS) entry which is preliminary data.</text>
</comment>
<dbReference type="RefSeq" id="WP_208238303.1">
    <property type="nucleotide sequence ID" value="NZ_BAAAQU010000002.1"/>
</dbReference>
<dbReference type="Pfam" id="PF01258">
    <property type="entry name" value="zf-dskA_traR"/>
    <property type="match status" value="1"/>
</dbReference>
<keyword evidence="3" id="KW-0862">Zinc</keyword>
<feature type="domain" description="Zinc finger DksA/TraR C4-type" evidence="5">
    <location>
        <begin position="81"/>
        <end position="113"/>
    </location>
</feature>
<evidence type="ECO:0000256" key="4">
    <source>
        <dbReference type="PROSITE-ProRule" id="PRU00510"/>
    </source>
</evidence>